<evidence type="ECO:0000313" key="3">
    <source>
        <dbReference type="EMBL" id="KAK9202201.1"/>
    </source>
</evidence>
<proteinExistence type="predicted"/>
<feature type="region of interest" description="Disordered" evidence="2">
    <location>
        <begin position="574"/>
        <end position="601"/>
    </location>
</feature>
<dbReference type="EMBL" id="JBCGBO010000005">
    <property type="protein sequence ID" value="KAK9202201.1"/>
    <property type="molecule type" value="Genomic_DNA"/>
</dbReference>
<accession>A0AAP0MB82</accession>
<dbReference type="PANTHER" id="PTHR34962">
    <property type="entry name" value="EMBRYO DEFECTIVE 1703-RELATED"/>
    <property type="match status" value="1"/>
</dbReference>
<reference evidence="3 4" key="1">
    <citation type="submission" date="2024-05" db="EMBL/GenBank/DDBJ databases">
        <title>Haplotype-resolved chromosome-level genome assembly of Huyou (Citrus changshanensis).</title>
        <authorList>
            <person name="Miao C."/>
            <person name="Chen W."/>
            <person name="Wu Y."/>
            <person name="Wang L."/>
            <person name="Zhao S."/>
            <person name="Grierson D."/>
            <person name="Xu C."/>
            <person name="Chen K."/>
        </authorList>
    </citation>
    <scope>NUCLEOTIDE SEQUENCE [LARGE SCALE GENOMIC DNA]</scope>
    <source>
        <strain evidence="3">01-14</strain>
        <tissue evidence="3">Leaf</tissue>
    </source>
</reference>
<feature type="coiled-coil region" evidence="1">
    <location>
        <begin position="392"/>
        <end position="423"/>
    </location>
</feature>
<evidence type="ECO:0000313" key="4">
    <source>
        <dbReference type="Proteomes" id="UP001428341"/>
    </source>
</evidence>
<organism evidence="3 4">
    <name type="scientific">Citrus x changshan-huyou</name>
    <dbReference type="NCBI Taxonomy" id="2935761"/>
    <lineage>
        <taxon>Eukaryota</taxon>
        <taxon>Viridiplantae</taxon>
        <taxon>Streptophyta</taxon>
        <taxon>Embryophyta</taxon>
        <taxon>Tracheophyta</taxon>
        <taxon>Spermatophyta</taxon>
        <taxon>Magnoliopsida</taxon>
        <taxon>eudicotyledons</taxon>
        <taxon>Gunneridae</taxon>
        <taxon>Pentapetalae</taxon>
        <taxon>rosids</taxon>
        <taxon>malvids</taxon>
        <taxon>Sapindales</taxon>
        <taxon>Rutaceae</taxon>
        <taxon>Aurantioideae</taxon>
        <taxon>Citrus</taxon>
    </lineage>
</organism>
<feature type="region of interest" description="Disordered" evidence="2">
    <location>
        <begin position="852"/>
        <end position="871"/>
    </location>
</feature>
<evidence type="ECO:0000256" key="2">
    <source>
        <dbReference type="SAM" id="MobiDB-lite"/>
    </source>
</evidence>
<dbReference type="Proteomes" id="UP001428341">
    <property type="component" value="Unassembled WGS sequence"/>
</dbReference>
<name>A0AAP0MB82_9ROSI</name>
<comment type="caution">
    <text evidence="3">The sequence shown here is derived from an EMBL/GenBank/DDBJ whole genome shotgun (WGS) entry which is preliminary data.</text>
</comment>
<sequence length="1247" mass="141204">MEFLNPPTLSTVSPFTPKFSARTCNSKNSYIFRIPTSNFLKTRPFPSYLFFSNTRSTQISAHFGRPTHRRNSLREKLVNDQQVHPKNPISLNPRSSENLNYDSVRESDLNYGFVNDSVVETSSSVDESKLKPLGKSVLSSKLENWTDQYKKDVDYWGIGSGPIFTVFQGSEGTVKKVLVDENEILKRTLVKRHEFEDLSKINSRILYAKSLAREMESGENVIPRNSSVAKFVVSGKESRFVDIVRGVIPGPEFVPKLSTLGRVVLCGLVVFWVGRKLISFKKKRGHYTELEKEMMRRKINSRKEKEMLEKGSVQVVQGNTEPEVVTFEKPKINEEELMKNIMEANGSEDRLALENSSCSQTRGSKGFDDKILEIREMTRRAHAVEAEELSQADVVEEERVALDDELSDEIEEVKQKNEEYASVLSNLSTGGLEQGSDTDVTVVTTFLDEAKSLNTESSNKVPSSKKEIVQASGASSLEVSREWPKTNLDNGSTLGLAVQSSGTLRSESCMAETNYEKRKPKVIRSVKEAREFLSNIRNKPEFHQPLVKTFSESGNVLTQPSDIDCDRNTSQILDVDNVGSTTSGGTSESKPAPDASEDSTWKNMEHVPMKKHDPEYADEVNGGVDDQKSPISFDHECISGSTKTGPSLKMENWVEKNFHEIEPMVKKIGVGFRDNFTAAREKVNQHLDTCDDIAQLISGEDDRELEWMKDDRLREIVFQVRDNELSGRDPFHLMDAEDKLAFFKGLEKKVEKENEKLLQLHEYLHSNIENLDYGADGISVYDPPEKIIPRWKGPPLEKNPEFLDDFLKQRKALFVGNNGSSYPVKKDEENFLQNLTESPTLEKDATSLARKKEIQDNDPKHSKTVIEGSDGSVKPGKKYGKEFWQYTKKWSRGFLESYNAETDPEVKSVMKDIGKDLDRWITEEEIQESADLMTNVRERNKRFMEKKINKLKRETELFGPQAVVNKYREYAEEEEEDYLWWLDLPHVLCIELYTVDEGEQSVGFYSLEMATDLELEPKPHHVIAFEDASDCKNLCYIIQAHLEMLGTGHAFVVPRPPKDAFREAKASGFSVTVIRRAELQLNVDQTLEEVEEQITEIGSKIYHDAIMKERSVDISSIMKGVLGGGGKPTRRYCSNKWRAILLDTYYPPAMFYSTQNAVCYDIFLLLQRGFLGGGSSSAPINCCIQNYLYRRHLVGFSSAIASALYLHLRTNQKNRSRLYVMLKGGLAQTGTGLCLSSALSTIVSSVP</sequence>
<keyword evidence="4" id="KW-1185">Reference proteome</keyword>
<evidence type="ECO:0000256" key="1">
    <source>
        <dbReference type="SAM" id="Coils"/>
    </source>
</evidence>
<protein>
    <submittedName>
        <fullName evidence="3">Uncharacterized protein</fullName>
    </submittedName>
</protein>
<keyword evidence="1" id="KW-0175">Coiled coil</keyword>
<dbReference type="AlphaFoldDB" id="A0AAP0MB82"/>
<gene>
    <name evidence="3" type="ORF">WN944_017411</name>
</gene>
<feature type="compositionally biased region" description="Basic and acidic residues" evidence="2">
    <location>
        <begin position="852"/>
        <end position="861"/>
    </location>
</feature>
<dbReference type="PANTHER" id="PTHR34962:SF1">
    <property type="entry name" value="EMBRYO DEFECTIVE 1703-RELATED"/>
    <property type="match status" value="1"/>
</dbReference>